<keyword evidence="2" id="KW-1185">Reference proteome</keyword>
<dbReference type="Proteomes" id="UP000541154">
    <property type="component" value="Unassembled WGS sequence"/>
</dbReference>
<proteinExistence type="predicted"/>
<protein>
    <submittedName>
        <fullName evidence="1">Uncharacterized protein</fullName>
    </submittedName>
</protein>
<sequence>MAPMQGKEIFAYHDLESPSHLSGQSPQITQVKTLIKGYLKGIQFEPKTSYILKETEKPKLTVTFVHQASTSFPFEIKALCSIQGAYMFLVDDATEGLTEDLQHFGRKYTS</sequence>
<comment type="caution">
    <text evidence="1">The sequence shown here is derived from an EMBL/GenBank/DDBJ whole genome shotgun (WGS) entry which is preliminary data.</text>
</comment>
<evidence type="ECO:0000313" key="1">
    <source>
        <dbReference type="EMBL" id="KAF5866195.1"/>
    </source>
</evidence>
<accession>A0A8H6AGG8</accession>
<name>A0A8H6AGG8_PETAA</name>
<organism evidence="1 2">
    <name type="scientific">Petromyces alliaceus</name>
    <name type="common">Aspergillus alliaceus</name>
    <dbReference type="NCBI Taxonomy" id="209559"/>
    <lineage>
        <taxon>Eukaryota</taxon>
        <taxon>Fungi</taxon>
        <taxon>Dikarya</taxon>
        <taxon>Ascomycota</taxon>
        <taxon>Pezizomycotina</taxon>
        <taxon>Eurotiomycetes</taxon>
        <taxon>Eurotiomycetidae</taxon>
        <taxon>Eurotiales</taxon>
        <taxon>Aspergillaceae</taxon>
        <taxon>Aspergillus</taxon>
        <taxon>Aspergillus subgen. Circumdati</taxon>
    </lineage>
</organism>
<dbReference type="EMBL" id="SPNV01000011">
    <property type="protein sequence ID" value="KAF5866195.1"/>
    <property type="molecule type" value="Genomic_DNA"/>
</dbReference>
<evidence type="ECO:0000313" key="2">
    <source>
        <dbReference type="Proteomes" id="UP000541154"/>
    </source>
</evidence>
<gene>
    <name evidence="1" type="ORF">ETB97_000730</name>
</gene>
<dbReference type="AlphaFoldDB" id="A0A8H6AGG8"/>
<reference evidence="1 2" key="1">
    <citation type="submission" date="2019-04" db="EMBL/GenBank/DDBJ databases">
        <title>Aspergillus burnettii sp. nov., novel species from soil in southeast Queensland.</title>
        <authorList>
            <person name="Gilchrist C.L.M."/>
            <person name="Pitt J.I."/>
            <person name="Lange L."/>
            <person name="Lacey H.J."/>
            <person name="Vuong D."/>
            <person name="Midgley D.J."/>
            <person name="Greenfield P."/>
            <person name="Bradbury M."/>
            <person name="Lacey E."/>
            <person name="Busk P.K."/>
            <person name="Pilgaard B."/>
            <person name="Chooi Y.H."/>
            <person name="Piggott A.M."/>
        </authorList>
    </citation>
    <scope>NUCLEOTIDE SEQUENCE [LARGE SCALE GENOMIC DNA]</scope>
    <source>
        <strain evidence="1 2">FRR 5400</strain>
    </source>
</reference>